<keyword evidence="2" id="KW-1185">Reference proteome</keyword>
<proteinExistence type="predicted"/>
<reference evidence="1 2" key="1">
    <citation type="journal article" date="2022" name="DNA Res.">
        <title>Chromosomal-level genome assembly of the orchid tree Bauhinia variegata (Leguminosae; Cercidoideae) supports the allotetraploid origin hypothesis of Bauhinia.</title>
        <authorList>
            <person name="Zhong Y."/>
            <person name="Chen Y."/>
            <person name="Zheng D."/>
            <person name="Pang J."/>
            <person name="Liu Y."/>
            <person name="Luo S."/>
            <person name="Meng S."/>
            <person name="Qian L."/>
            <person name="Wei D."/>
            <person name="Dai S."/>
            <person name="Zhou R."/>
        </authorList>
    </citation>
    <scope>NUCLEOTIDE SEQUENCE [LARGE SCALE GENOMIC DNA]</scope>
    <source>
        <strain evidence="1">BV-YZ2020</strain>
    </source>
</reference>
<dbReference type="EMBL" id="CM039431">
    <property type="protein sequence ID" value="KAI4335565.1"/>
    <property type="molecule type" value="Genomic_DNA"/>
</dbReference>
<comment type="caution">
    <text evidence="1">The sequence shown here is derived from an EMBL/GenBank/DDBJ whole genome shotgun (WGS) entry which is preliminary data.</text>
</comment>
<accession>A0ACB9NHH1</accession>
<dbReference type="Proteomes" id="UP000828941">
    <property type="component" value="Chromosome 6"/>
</dbReference>
<gene>
    <name evidence="1" type="ORF">L6164_014201</name>
</gene>
<protein>
    <submittedName>
        <fullName evidence="1">Uncharacterized protein</fullName>
    </submittedName>
</protein>
<name>A0ACB9NHH1_BAUVA</name>
<sequence length="74" mass="8720">MRTEEPIFTHIFRMAMESCAAGTSDEIRADILTKAREACYKVTHFDWQYCRDQRLLDDKERSVVTPTTLHFQAH</sequence>
<evidence type="ECO:0000313" key="2">
    <source>
        <dbReference type="Proteomes" id="UP000828941"/>
    </source>
</evidence>
<evidence type="ECO:0000313" key="1">
    <source>
        <dbReference type="EMBL" id="KAI4335565.1"/>
    </source>
</evidence>
<organism evidence="1 2">
    <name type="scientific">Bauhinia variegata</name>
    <name type="common">Purple orchid tree</name>
    <name type="synonym">Phanera variegata</name>
    <dbReference type="NCBI Taxonomy" id="167791"/>
    <lineage>
        <taxon>Eukaryota</taxon>
        <taxon>Viridiplantae</taxon>
        <taxon>Streptophyta</taxon>
        <taxon>Embryophyta</taxon>
        <taxon>Tracheophyta</taxon>
        <taxon>Spermatophyta</taxon>
        <taxon>Magnoliopsida</taxon>
        <taxon>eudicotyledons</taxon>
        <taxon>Gunneridae</taxon>
        <taxon>Pentapetalae</taxon>
        <taxon>rosids</taxon>
        <taxon>fabids</taxon>
        <taxon>Fabales</taxon>
        <taxon>Fabaceae</taxon>
        <taxon>Cercidoideae</taxon>
        <taxon>Cercideae</taxon>
        <taxon>Bauhiniinae</taxon>
        <taxon>Bauhinia</taxon>
    </lineage>
</organism>